<accession>A0A1U9Z7Z6</accession>
<dbReference type="RefSeq" id="WP_018067284.1">
    <property type="nucleotide sequence ID" value="NZ_CP020331.1"/>
</dbReference>
<dbReference type="Pfam" id="PF12146">
    <property type="entry name" value="Hydrolase_4"/>
    <property type="match status" value="1"/>
</dbReference>
<dbReference type="InterPro" id="IPR029058">
    <property type="entry name" value="AB_hydrolase_fold"/>
</dbReference>
<dbReference type="OrthoDB" id="9765647at2"/>
<dbReference type="EMBL" id="CP020331">
    <property type="protein sequence ID" value="AQZ53837.1"/>
    <property type="molecule type" value="Genomic_DNA"/>
</dbReference>
<dbReference type="GO" id="GO:0052689">
    <property type="term" value="F:carboxylic ester hydrolase activity"/>
    <property type="evidence" value="ECO:0007669"/>
    <property type="project" value="TreeGrafter"/>
</dbReference>
<dbReference type="InterPro" id="IPR053145">
    <property type="entry name" value="AB_hydrolase_Est10"/>
</dbReference>
<evidence type="ECO:0000313" key="3">
    <source>
        <dbReference type="EMBL" id="AQZ53837.1"/>
    </source>
</evidence>
<evidence type="ECO:0000259" key="2">
    <source>
        <dbReference type="Pfam" id="PF12146"/>
    </source>
</evidence>
<dbReference type="AlphaFoldDB" id="A0A1U9Z7Z6"/>
<dbReference type="PANTHER" id="PTHR43265:SF1">
    <property type="entry name" value="ESTERASE ESTD"/>
    <property type="match status" value="1"/>
</dbReference>
<keyword evidence="3" id="KW-0614">Plasmid</keyword>
<dbReference type="eggNOG" id="COG1073">
    <property type="taxonomic scope" value="Bacteria"/>
</dbReference>
<keyword evidence="1" id="KW-0472">Membrane</keyword>
<geneLocation type="plasmid" evidence="4">
    <name>pmm593</name>
</geneLocation>
<gene>
    <name evidence="3" type="ORF">Mame_04545</name>
</gene>
<feature type="transmembrane region" description="Helical" evidence="1">
    <location>
        <begin position="6"/>
        <end position="24"/>
    </location>
</feature>
<keyword evidence="4" id="KW-1185">Reference proteome</keyword>
<sequence>MRWRAVWTTVFVLAIAAGFILWRLTDHDLDRRDSERFDFVSAGETVSGTLWLPDGAPKAAVVLVHGDGAQDRTSAGGYAPLINTMLDQGIAVASWDKPGVGASQGNWLRQTMEDRADETRGALERLARRFVGLARGAVGFSQAGWVLPQLSSDDADFIVLIGAAVSWQDQGDYYTRTRLLREGLDLQAIDRAIAAQSLKDERIFGPEAADPPAGMSADRWQFIRINRDADARDALARLDLPLLAIWGAADLNVDPARNAAIFRALLAGRDKETEIIIWPTATHGLLKASAYNWQLTEEWSLFAMVRFFLEGRHAFAPGALDTVTEWILARDQG</sequence>
<dbReference type="Gene3D" id="3.40.50.1820">
    <property type="entry name" value="alpha/beta hydrolase"/>
    <property type="match status" value="1"/>
</dbReference>
<evidence type="ECO:0000313" key="4">
    <source>
        <dbReference type="Proteomes" id="UP000191135"/>
    </source>
</evidence>
<keyword evidence="1" id="KW-0812">Transmembrane</keyword>
<keyword evidence="3" id="KW-0378">Hydrolase</keyword>
<dbReference type="InterPro" id="IPR022742">
    <property type="entry name" value="Hydrolase_4"/>
</dbReference>
<organism evidence="3 4">
    <name type="scientific">Martelella mediterranea DSM 17316</name>
    <dbReference type="NCBI Taxonomy" id="1122214"/>
    <lineage>
        <taxon>Bacteria</taxon>
        <taxon>Pseudomonadati</taxon>
        <taxon>Pseudomonadota</taxon>
        <taxon>Alphaproteobacteria</taxon>
        <taxon>Hyphomicrobiales</taxon>
        <taxon>Aurantimonadaceae</taxon>
        <taxon>Martelella</taxon>
    </lineage>
</organism>
<feature type="domain" description="Serine aminopeptidase S33" evidence="2">
    <location>
        <begin position="56"/>
        <end position="286"/>
    </location>
</feature>
<keyword evidence="1" id="KW-1133">Transmembrane helix</keyword>
<evidence type="ECO:0000256" key="1">
    <source>
        <dbReference type="SAM" id="Phobius"/>
    </source>
</evidence>
<dbReference type="SUPFAM" id="SSF53474">
    <property type="entry name" value="alpha/beta-Hydrolases"/>
    <property type="match status" value="1"/>
</dbReference>
<dbReference type="PANTHER" id="PTHR43265">
    <property type="entry name" value="ESTERASE ESTD"/>
    <property type="match status" value="1"/>
</dbReference>
<dbReference type="Proteomes" id="UP000191135">
    <property type="component" value="Plasmid pMM593"/>
</dbReference>
<dbReference type="KEGG" id="mmed:Mame_04545"/>
<name>A0A1U9Z7Z6_9HYPH</name>
<proteinExistence type="predicted"/>
<reference evidence="3 4" key="1">
    <citation type="submission" date="2017-03" db="EMBL/GenBank/DDBJ databases">
        <title>Foreign affairs: Plasmid Transfer between Roseobacters and Rhizobia.</title>
        <authorList>
            <person name="Bartling P."/>
            <person name="Bunk B."/>
            <person name="Overmann J."/>
            <person name="Brinkmann H."/>
            <person name="Petersen J."/>
        </authorList>
    </citation>
    <scope>NUCLEOTIDE SEQUENCE [LARGE SCALE GENOMIC DNA]</scope>
    <source>
        <strain evidence="3 4">MACL11</strain>
        <plasmid evidence="4">Plasmid pmm593</plasmid>
    </source>
</reference>
<protein>
    <submittedName>
        <fullName evidence="3">Alpha/beta hydrolase family protein</fullName>
    </submittedName>
</protein>